<dbReference type="AlphaFoldDB" id="A0AAV3WBJ7"/>
<gene>
    <name evidence="2" type="ORF">AJO04nite_14930</name>
</gene>
<proteinExistence type="predicted"/>
<dbReference type="EMBL" id="BJUJ01000034">
    <property type="protein sequence ID" value="GEK44235.1"/>
    <property type="molecule type" value="Genomic_DNA"/>
</dbReference>
<comment type="caution">
    <text evidence="2">The sequence shown here is derived from an EMBL/GenBank/DDBJ whole genome shotgun (WGS) entry which is preliminary data.</text>
</comment>
<feature type="transmembrane region" description="Helical" evidence="1">
    <location>
        <begin position="322"/>
        <end position="347"/>
    </location>
</feature>
<evidence type="ECO:0000313" key="3">
    <source>
        <dbReference type="Proteomes" id="UP000321274"/>
    </source>
</evidence>
<name>A0AAV3WBJ7_ACIJO</name>
<protein>
    <recommendedName>
        <fullName evidence="4">Integrase</fullName>
    </recommendedName>
</protein>
<keyword evidence="1" id="KW-1133">Transmembrane helix</keyword>
<reference evidence="2 3" key="1">
    <citation type="submission" date="2019-07" db="EMBL/GenBank/DDBJ databases">
        <title>Whole genome shotgun sequence of Acinetobacter johnsonii NBRC 102197.</title>
        <authorList>
            <person name="Hosoyama A."/>
            <person name="Uohara A."/>
            <person name="Ohji S."/>
            <person name="Ichikawa N."/>
        </authorList>
    </citation>
    <scope>NUCLEOTIDE SEQUENCE [LARGE SCALE GENOMIC DNA]</scope>
    <source>
        <strain evidence="2 3">NBRC 102197</strain>
    </source>
</reference>
<keyword evidence="1" id="KW-0812">Transmembrane</keyword>
<accession>A0AAV3WBJ7</accession>
<evidence type="ECO:0008006" key="4">
    <source>
        <dbReference type="Google" id="ProtNLM"/>
    </source>
</evidence>
<evidence type="ECO:0000256" key="1">
    <source>
        <dbReference type="SAM" id="Phobius"/>
    </source>
</evidence>
<organism evidence="2 3">
    <name type="scientific">Acinetobacter johnsonii</name>
    <dbReference type="NCBI Taxonomy" id="40214"/>
    <lineage>
        <taxon>Bacteria</taxon>
        <taxon>Pseudomonadati</taxon>
        <taxon>Pseudomonadota</taxon>
        <taxon>Gammaproteobacteria</taxon>
        <taxon>Moraxellales</taxon>
        <taxon>Moraxellaceae</taxon>
        <taxon>Acinetobacter</taxon>
    </lineage>
</organism>
<sequence length="637" mass="74037">MNLEKRKVKIYDLPIDPNVSILYPEQVIIRFPDGKTVDIGSLCYLVRQPTLKVHQGVVRASRMGREVQLSSLSEQRYKGIRLLISFISELILNSGKRIATIKDQVSRFMVFMFWVDQNGFSQVLDKSDLGKKILIQYTQYLKDRVSRNEIAIKSAARQQKVIIKFLCDFWNNEDLKQDIPFITLKKSSGNITQPPCEDAKAKVLSLCEHIFDGLTSLILEHKAYPYSLTLPKYLNFKDNMIWIFPAELWFIHPEKMHQKRSICLGYNYKSGTLNTIDQVASVRLRCDRTLHDNITAIKSAKKKLIAANQNYRHSHRMQQSVFALNVFIILFVAQTGMNWAQVINLLWNDKFEVSSSRQLFRTIKYRANGKECCFELPLSFMPRFKKFLQLRKYILNQHDMDFLFFCIQDKGQSKPASIKAGSLYYIYNFLKKIDPNLVPVTSREWRVAKSDWLIRNTDPTTTALILQNTEQTVLSSYISGSESKHWEEMSDFFNNISQVVLNRNKEKNEFLQGAVGQCSSYGNPSSLNNDLEVSVNCYTPEGCLFCDKYRIHVDATDIRKLLSCRYCIEKTAYLVGGIELQHITIQPIIDRIDLILDKLKDYDAELVERIMSEIEEGELDFYWAKKLEMFMELELIV</sequence>
<keyword evidence="1" id="KW-0472">Membrane</keyword>
<evidence type="ECO:0000313" key="2">
    <source>
        <dbReference type="EMBL" id="GEK44235.1"/>
    </source>
</evidence>
<dbReference type="RefSeq" id="WP_114837300.1">
    <property type="nucleotide sequence ID" value="NZ_BJUJ01000034.1"/>
</dbReference>
<dbReference type="Proteomes" id="UP000321274">
    <property type="component" value="Unassembled WGS sequence"/>
</dbReference>